<dbReference type="PROSITE" id="PS00107">
    <property type="entry name" value="PROTEIN_KINASE_ATP"/>
    <property type="match status" value="1"/>
</dbReference>
<accession>A0A8D1CLE2</accession>
<evidence type="ECO:0000256" key="2">
    <source>
        <dbReference type="ARBA" id="ARBA00012513"/>
    </source>
</evidence>
<sequence length="470" mass="52525">PTEPGQGSNSKLRVTSRIPFRCATTETPPSGFWSLPLLWGLGSGPAFRSPRPLVIGPEPSVPPPTTGGSSISVSSIGHAARASRHFTNGTRPGTTFSANGVRAALPSLFKSIAGSSRQESVERLCPSGRCPRAGVGARRPWKSLGLSVTSCHPFSGSPRPGHTVHPPPAGVHLTTTSSPREPSKSCDEVGQRPARRRRLTIDDFEIGRPLGKGKFGNVYLARLKESHFIVALKVLFKSQIEKEGLEHQLRREIEIQAHLQHPNILRLYNYFHDARRVYLILEYAPRGELYKELQKSHTLDEQRTATIMEELADALTYCHEKKVIHRDIKPENLLLGFRGEVKIADFGWSVHTPSLRRKTMCGTLDYLPPEMIEGRTYNEKVDLWCIGVLCYELLVGNPPFESASHNETYRRILKVDVRFPPSLPLGAQDLISRLLRYQPSDRLPLDQILEHPWVRAHSRRVLPPSTQMVS</sequence>
<evidence type="ECO:0000256" key="7">
    <source>
        <dbReference type="ARBA" id="ARBA00022776"/>
    </source>
</evidence>
<dbReference type="Ensembl" id="ENSSSCT00035013408.1">
    <property type="protein sequence ID" value="ENSSSCP00035004526.1"/>
    <property type="gene ID" value="ENSSSCG00035010724.1"/>
</dbReference>
<evidence type="ECO:0000256" key="10">
    <source>
        <dbReference type="ARBA" id="ARBA00047899"/>
    </source>
</evidence>
<comment type="subcellular location">
    <subcellularLocation>
        <location evidence="1">Cytoplasm</location>
        <location evidence="1">Cytoskeleton</location>
        <location evidence="1">Spindle</location>
    </subcellularLocation>
</comment>
<dbReference type="Proteomes" id="UP000694720">
    <property type="component" value="Unplaced"/>
</dbReference>
<gene>
    <name evidence="19" type="primary">AURKC</name>
</gene>
<evidence type="ECO:0000256" key="8">
    <source>
        <dbReference type="ARBA" id="ARBA00022777"/>
    </source>
</evidence>
<dbReference type="InterPro" id="IPR017441">
    <property type="entry name" value="Protein_kinase_ATP_BS"/>
</dbReference>
<dbReference type="InterPro" id="IPR011009">
    <property type="entry name" value="Kinase-like_dom_sf"/>
</dbReference>
<evidence type="ECO:0000256" key="1">
    <source>
        <dbReference type="ARBA" id="ARBA00004186"/>
    </source>
</evidence>
<keyword evidence="3 16" id="KW-0723">Serine/threonine-protein kinase</keyword>
<feature type="cross-link" description="Glycyl lysine isopeptide (Lys-Gly) (interchain with G-Cter in SUMO2)" evidence="14">
    <location>
        <position position="329"/>
    </location>
</feature>
<evidence type="ECO:0000313" key="20">
    <source>
        <dbReference type="Proteomes" id="UP000694720"/>
    </source>
</evidence>
<feature type="binding site" evidence="13 15">
    <location>
        <position position="233"/>
    </location>
    <ligand>
        <name>ATP</name>
        <dbReference type="ChEBI" id="CHEBI:30616"/>
    </ligand>
</feature>
<dbReference type="InterPro" id="IPR000719">
    <property type="entry name" value="Prot_kinase_dom"/>
</dbReference>
<feature type="binding site" evidence="13">
    <location>
        <begin position="331"/>
        <end position="332"/>
    </location>
    <ligand>
        <name>ATP</name>
        <dbReference type="ChEBI" id="CHEBI:30616"/>
    </ligand>
</feature>
<dbReference type="Proteomes" id="UP000694726">
    <property type="component" value="Unplaced"/>
</dbReference>
<evidence type="ECO:0000256" key="14">
    <source>
        <dbReference type="PIRSR" id="PIRSR630616-3"/>
    </source>
</evidence>
<feature type="binding site" evidence="13">
    <location>
        <position position="214"/>
    </location>
    <ligand>
        <name>ATP</name>
        <dbReference type="ChEBI" id="CHEBI:30616"/>
    </ligand>
</feature>
<evidence type="ECO:0000256" key="11">
    <source>
        <dbReference type="ARBA" id="ARBA00048679"/>
    </source>
</evidence>
<comment type="catalytic activity">
    <reaction evidence="11">
        <text>L-seryl-[protein] + ATP = O-phospho-L-seryl-[protein] + ADP + H(+)</text>
        <dbReference type="Rhea" id="RHEA:17989"/>
        <dbReference type="Rhea" id="RHEA-COMP:9863"/>
        <dbReference type="Rhea" id="RHEA-COMP:11604"/>
        <dbReference type="ChEBI" id="CHEBI:15378"/>
        <dbReference type="ChEBI" id="CHEBI:29999"/>
        <dbReference type="ChEBI" id="CHEBI:30616"/>
        <dbReference type="ChEBI" id="CHEBI:83421"/>
        <dbReference type="ChEBI" id="CHEBI:456216"/>
        <dbReference type="EC" id="2.7.11.1"/>
    </reaction>
</comment>
<evidence type="ECO:0000256" key="16">
    <source>
        <dbReference type="RuleBase" id="RU000304"/>
    </source>
</evidence>
<dbReference type="Gene3D" id="3.30.200.20">
    <property type="entry name" value="Phosphorylase Kinase, domain 1"/>
    <property type="match status" value="1"/>
</dbReference>
<organism evidence="19 20">
    <name type="scientific">Sus scrofa</name>
    <name type="common">Pig</name>
    <dbReference type="NCBI Taxonomy" id="9823"/>
    <lineage>
        <taxon>Eukaryota</taxon>
        <taxon>Metazoa</taxon>
        <taxon>Chordata</taxon>
        <taxon>Craniata</taxon>
        <taxon>Vertebrata</taxon>
        <taxon>Euteleostomi</taxon>
        <taxon>Mammalia</taxon>
        <taxon>Eutheria</taxon>
        <taxon>Laurasiatheria</taxon>
        <taxon>Artiodactyla</taxon>
        <taxon>Suina</taxon>
        <taxon>Suidae</taxon>
        <taxon>Sus</taxon>
    </lineage>
</organism>
<dbReference type="GO" id="GO:0004674">
    <property type="term" value="F:protein serine/threonine kinase activity"/>
    <property type="evidence" value="ECO:0007669"/>
    <property type="project" value="UniProtKB-KW"/>
</dbReference>
<keyword evidence="4" id="KW-0132">Cell division</keyword>
<evidence type="ECO:0000259" key="18">
    <source>
        <dbReference type="PROSITE" id="PS50011"/>
    </source>
</evidence>
<evidence type="ECO:0000256" key="15">
    <source>
        <dbReference type="PROSITE-ProRule" id="PRU10141"/>
    </source>
</evidence>
<keyword evidence="9 13" id="KW-0067">ATP-binding</keyword>
<feature type="binding site" evidence="13">
    <location>
        <position position="345"/>
    </location>
    <ligand>
        <name>ATP</name>
        <dbReference type="ChEBI" id="CHEBI:30616"/>
    </ligand>
</feature>
<evidence type="ECO:0000256" key="5">
    <source>
        <dbReference type="ARBA" id="ARBA00022679"/>
    </source>
</evidence>
<keyword evidence="8" id="KW-0418">Kinase</keyword>
<dbReference type="SUPFAM" id="SSF56112">
    <property type="entry name" value="Protein kinase-like (PK-like)"/>
    <property type="match status" value="1"/>
</dbReference>
<dbReference type="PROSITE" id="PS00108">
    <property type="entry name" value="PROTEIN_KINASE_ST"/>
    <property type="match status" value="1"/>
</dbReference>
<dbReference type="Gene3D" id="1.10.510.10">
    <property type="entry name" value="Transferase(Phosphotransferase) domain 1"/>
    <property type="match status" value="1"/>
</dbReference>
<feature type="active site" description="Proton acceptor" evidence="12">
    <location>
        <position position="327"/>
    </location>
</feature>
<dbReference type="EC" id="2.7.11.1" evidence="2"/>
<comment type="similarity">
    <text evidence="16">Belongs to the protein kinase superfamily.</text>
</comment>
<comment type="catalytic activity">
    <reaction evidence="10">
        <text>L-threonyl-[protein] + ATP = O-phospho-L-threonyl-[protein] + ADP + H(+)</text>
        <dbReference type="Rhea" id="RHEA:46608"/>
        <dbReference type="Rhea" id="RHEA-COMP:11060"/>
        <dbReference type="Rhea" id="RHEA-COMP:11605"/>
        <dbReference type="ChEBI" id="CHEBI:15378"/>
        <dbReference type="ChEBI" id="CHEBI:30013"/>
        <dbReference type="ChEBI" id="CHEBI:30616"/>
        <dbReference type="ChEBI" id="CHEBI:61977"/>
        <dbReference type="ChEBI" id="CHEBI:456216"/>
        <dbReference type="EC" id="2.7.11.1"/>
    </reaction>
</comment>
<dbReference type="CDD" id="cd14117">
    <property type="entry name" value="STKc_Aurora-B_like"/>
    <property type="match status" value="1"/>
</dbReference>
<dbReference type="InterPro" id="IPR008271">
    <property type="entry name" value="Ser/Thr_kinase_AS"/>
</dbReference>
<evidence type="ECO:0000256" key="3">
    <source>
        <dbReference type="ARBA" id="ARBA00022527"/>
    </source>
</evidence>
<feature type="binding site" evidence="13">
    <location>
        <begin position="282"/>
        <end position="284"/>
    </location>
    <ligand>
        <name>ATP</name>
        <dbReference type="ChEBI" id="CHEBI:30616"/>
    </ligand>
</feature>
<keyword evidence="7" id="KW-0131">Cell cycle</keyword>
<feature type="region of interest" description="Disordered" evidence="17">
    <location>
        <begin position="155"/>
        <end position="192"/>
    </location>
</feature>
<keyword evidence="6 13" id="KW-0547">Nucleotide-binding</keyword>
<evidence type="ECO:0000256" key="13">
    <source>
        <dbReference type="PIRSR" id="PIRSR630616-2"/>
    </source>
</evidence>
<feature type="domain" description="Protein kinase" evidence="18">
    <location>
        <begin position="204"/>
        <end position="454"/>
    </location>
</feature>
<dbReference type="PROSITE" id="PS50011">
    <property type="entry name" value="PROTEIN_KINASE_DOM"/>
    <property type="match status" value="1"/>
</dbReference>
<dbReference type="Pfam" id="PF00069">
    <property type="entry name" value="Pkinase"/>
    <property type="match status" value="1"/>
</dbReference>
<evidence type="ECO:0000256" key="17">
    <source>
        <dbReference type="SAM" id="MobiDB-lite"/>
    </source>
</evidence>
<keyword evidence="7" id="KW-0498">Mitosis</keyword>
<evidence type="ECO:0000256" key="4">
    <source>
        <dbReference type="ARBA" id="ARBA00022618"/>
    </source>
</evidence>
<dbReference type="SMART" id="SM00220">
    <property type="entry name" value="S_TKc"/>
    <property type="match status" value="1"/>
</dbReference>
<dbReference type="InterPro" id="IPR030616">
    <property type="entry name" value="Aur-like"/>
</dbReference>
<evidence type="ECO:0000256" key="12">
    <source>
        <dbReference type="PIRSR" id="PIRSR630616-1"/>
    </source>
</evidence>
<dbReference type="FunFam" id="1.10.510.10:FF:000887">
    <property type="entry name" value="Aurora B kinase"/>
    <property type="match status" value="1"/>
</dbReference>
<evidence type="ECO:0000313" key="19">
    <source>
        <dbReference type="Ensembl" id="ENSSSCP00035004526.1"/>
    </source>
</evidence>
<dbReference type="GO" id="GO:0005524">
    <property type="term" value="F:ATP binding"/>
    <property type="evidence" value="ECO:0007669"/>
    <property type="project" value="UniProtKB-UniRule"/>
</dbReference>
<evidence type="ECO:0000256" key="9">
    <source>
        <dbReference type="ARBA" id="ARBA00022840"/>
    </source>
</evidence>
<name>A0A8D1CLE2_PIG</name>
<keyword evidence="5" id="KW-0808">Transferase</keyword>
<protein>
    <recommendedName>
        <fullName evidence="2">non-specific serine/threonine protein kinase</fullName>
        <ecNumber evidence="2">2.7.11.1</ecNumber>
    </recommendedName>
</protein>
<dbReference type="Ensembl" id="ENSSSCT00015108630.1">
    <property type="protein sequence ID" value="ENSSSCP00015046090.1"/>
    <property type="gene ID" value="ENSSSCG00015079954.1"/>
</dbReference>
<evidence type="ECO:0000256" key="6">
    <source>
        <dbReference type="ARBA" id="ARBA00022741"/>
    </source>
</evidence>
<dbReference type="PANTHER" id="PTHR24350">
    <property type="entry name" value="SERINE/THREONINE-PROTEIN KINASE IAL-RELATED"/>
    <property type="match status" value="1"/>
</dbReference>
<dbReference type="GO" id="GO:0005819">
    <property type="term" value="C:spindle"/>
    <property type="evidence" value="ECO:0007669"/>
    <property type="project" value="UniProtKB-SubCell"/>
</dbReference>
<dbReference type="AlphaFoldDB" id="A0A8D1CLE2"/>
<dbReference type="FunFam" id="3.30.200.20:FF:000042">
    <property type="entry name" value="Aurora kinase A"/>
    <property type="match status" value="1"/>
</dbReference>
<feature type="compositionally biased region" description="Basic and acidic residues" evidence="17">
    <location>
        <begin position="181"/>
        <end position="190"/>
    </location>
</feature>
<reference evidence="19" key="1">
    <citation type="submission" date="2025-05" db="UniProtKB">
        <authorList>
            <consortium name="Ensembl"/>
        </authorList>
    </citation>
    <scope>IDENTIFICATION</scope>
</reference>
<proteinExistence type="inferred from homology"/>
<dbReference type="GO" id="GO:0051301">
    <property type="term" value="P:cell division"/>
    <property type="evidence" value="ECO:0007669"/>
    <property type="project" value="UniProtKB-KW"/>
</dbReference>